<keyword evidence="23" id="KW-1185">Reference proteome</keyword>
<dbReference type="Pfam" id="PF00160">
    <property type="entry name" value="Pro_isomerase"/>
    <property type="match status" value="1"/>
</dbReference>
<comment type="caution">
    <text evidence="22">The sequence shown here is derived from an EMBL/GenBank/DDBJ whole genome shotgun (WGS) entry which is preliminary data.</text>
</comment>
<accession>A0A4T0FLE4</accession>
<dbReference type="InterPro" id="IPR012948">
    <property type="entry name" value="AARP2CN"/>
</dbReference>
<dbReference type="PROSITE" id="PS50082">
    <property type="entry name" value="WD_REPEATS_2"/>
    <property type="match status" value="1"/>
</dbReference>
<feature type="repeat" description="WD" evidence="18">
    <location>
        <begin position="88"/>
        <end position="129"/>
    </location>
</feature>
<evidence type="ECO:0000256" key="18">
    <source>
        <dbReference type="PROSITE-ProRule" id="PRU00221"/>
    </source>
</evidence>
<comment type="similarity">
    <text evidence="3">Belongs to the cyclophilin-type PPIase family.</text>
</comment>
<dbReference type="EMBL" id="SPNW01000029">
    <property type="protein sequence ID" value="TIA89252.1"/>
    <property type="molecule type" value="Genomic_DNA"/>
</dbReference>
<keyword evidence="9" id="KW-0547">Nucleotide-binding</keyword>
<feature type="compositionally biased region" description="Basic and acidic residues" evidence="19">
    <location>
        <begin position="912"/>
        <end position="924"/>
    </location>
</feature>
<dbReference type="GO" id="GO:0000479">
    <property type="term" value="P:endonucleolytic cleavage of tricistronic rRNA transcript (SSU-rRNA, 5.8S rRNA, LSU-rRNA)"/>
    <property type="evidence" value="ECO:0007669"/>
    <property type="project" value="TreeGrafter"/>
</dbReference>
<evidence type="ECO:0000256" key="16">
    <source>
        <dbReference type="ARBA" id="ARBA00049117"/>
    </source>
</evidence>
<dbReference type="Proteomes" id="UP000310189">
    <property type="component" value="Unassembled WGS sequence"/>
</dbReference>
<keyword evidence="6" id="KW-0597">Phosphoprotein</keyword>
<evidence type="ECO:0000256" key="1">
    <source>
        <dbReference type="ARBA" id="ARBA00000971"/>
    </source>
</evidence>
<protein>
    <recommendedName>
        <fullName evidence="4">peptidylprolyl isomerase</fullName>
        <ecNumber evidence="4">5.2.1.8</ecNumber>
    </recommendedName>
</protein>
<dbReference type="FunFam" id="2.40.100.10:FF:000003">
    <property type="entry name" value="Peptidylprolyl isomerase domain and WD repeat-containing 1"/>
    <property type="match status" value="1"/>
</dbReference>
<evidence type="ECO:0000256" key="12">
    <source>
        <dbReference type="ARBA" id="ARBA00023110"/>
    </source>
</evidence>
<dbReference type="GO" id="GO:0000462">
    <property type="term" value="P:maturation of SSU-rRNA from tricistronic rRNA transcript (SSU-rRNA, 5.8S rRNA, LSU-rRNA)"/>
    <property type="evidence" value="ECO:0007669"/>
    <property type="project" value="TreeGrafter"/>
</dbReference>
<keyword evidence="11" id="KW-0067">ATP-binding</keyword>
<dbReference type="Gene3D" id="3.40.50.300">
    <property type="entry name" value="P-loop containing nucleotide triphosphate hydrolases"/>
    <property type="match status" value="1"/>
</dbReference>
<evidence type="ECO:0000256" key="15">
    <source>
        <dbReference type="ARBA" id="ARBA00023242"/>
    </source>
</evidence>
<dbReference type="SUPFAM" id="SSF50978">
    <property type="entry name" value="WD40 repeat-like"/>
    <property type="match status" value="1"/>
</dbReference>
<reference evidence="22 23" key="1">
    <citation type="submission" date="2019-03" db="EMBL/GenBank/DDBJ databases">
        <title>Sequencing 23 genomes of Wallemia ichthyophaga.</title>
        <authorList>
            <person name="Gostincar C."/>
        </authorList>
    </citation>
    <scope>NUCLEOTIDE SEQUENCE [LARGE SCALE GENOMIC DNA]</scope>
    <source>
        <strain evidence="22 23">EXF-5753</strain>
    </source>
</reference>
<dbReference type="PANTHER" id="PTHR12858:SF2">
    <property type="entry name" value="RIBOSOME BIOGENESIS PROTEIN BMS1 HOMOLOG"/>
    <property type="match status" value="1"/>
</dbReference>
<keyword evidence="15" id="KW-0539">Nucleus</keyword>
<comment type="catalytic activity">
    <reaction evidence="16">
        <text>GTP + H2O = GDP + phosphate + H(+)</text>
        <dbReference type="Rhea" id="RHEA:19669"/>
        <dbReference type="ChEBI" id="CHEBI:15377"/>
        <dbReference type="ChEBI" id="CHEBI:15378"/>
        <dbReference type="ChEBI" id="CHEBI:37565"/>
        <dbReference type="ChEBI" id="CHEBI:43474"/>
        <dbReference type="ChEBI" id="CHEBI:58189"/>
    </reaction>
    <physiologicalReaction direction="left-to-right" evidence="16">
        <dbReference type="Rhea" id="RHEA:19670"/>
    </physiologicalReaction>
</comment>
<evidence type="ECO:0000313" key="23">
    <source>
        <dbReference type="Proteomes" id="UP000310189"/>
    </source>
</evidence>
<evidence type="ECO:0000256" key="10">
    <source>
        <dbReference type="ARBA" id="ARBA00022801"/>
    </source>
</evidence>
<keyword evidence="8" id="KW-0677">Repeat</keyword>
<evidence type="ECO:0000256" key="9">
    <source>
        <dbReference type="ARBA" id="ARBA00022741"/>
    </source>
</evidence>
<feature type="compositionally biased region" description="Acidic residues" evidence="19">
    <location>
        <begin position="1"/>
        <end position="10"/>
    </location>
</feature>
<evidence type="ECO:0000256" key="11">
    <source>
        <dbReference type="ARBA" id="ARBA00022840"/>
    </source>
</evidence>
<dbReference type="InterPro" id="IPR036322">
    <property type="entry name" value="WD40_repeat_dom_sf"/>
</dbReference>
<evidence type="ECO:0000256" key="8">
    <source>
        <dbReference type="ARBA" id="ARBA00022737"/>
    </source>
</evidence>
<gene>
    <name evidence="22" type="ORF">E3P99_02163</name>
</gene>
<dbReference type="SMART" id="SM00320">
    <property type="entry name" value="WD40"/>
    <property type="match status" value="4"/>
</dbReference>
<dbReference type="Pfam" id="PF04950">
    <property type="entry name" value="RIBIOP_C"/>
    <property type="match status" value="1"/>
</dbReference>
<dbReference type="GO" id="GO:0003755">
    <property type="term" value="F:peptidyl-prolyl cis-trans isomerase activity"/>
    <property type="evidence" value="ECO:0007669"/>
    <property type="project" value="UniProtKB-KW"/>
</dbReference>
<evidence type="ECO:0000259" key="20">
    <source>
        <dbReference type="PROSITE" id="PS50072"/>
    </source>
</evidence>
<dbReference type="PROSITE" id="PS51714">
    <property type="entry name" value="G_BMS1"/>
    <property type="match status" value="1"/>
</dbReference>
<sequence>MSADENEEDLGPMPMPDMPNKKRKVLTHESTYLSNLPLSDRYTKSFMHRDNVLTAATTKTDYIATTSVEGNIKFWHKETKGIEFRKQFRAHLQPIIATAVSNDGSLVATLSQDNSVKVFDVVSFDMINMFSLDFVPFTCAWIHSPSQGGSVLAISSKVSADIHLFDGRGDGKPFRTITNIHNKPVNIIKYSDIYDTVISADIGGMIEYWSPHEPYETPKDVPRLWEFKSSTDLYEFRKAKAPPTSISLSADSSHFVAFSIKDRKIRVFNFLSGKLTRKYDESLEAASEMQQAGTAIYKLDDMEFGRRLALESEIQENELAVSNMNVVFDESGNFIIYPTLLGIKVVNIVTNKVVRVLGKDDSIRFLNVSLYQGAPSKKGFMTAQMAASDNPLLAESQARDPILFCTAYKRPRFYLFSNSEPEGSGDRDVFNEKPTQEEQAMAVAPAQKQARQRPVASKAVLHTTLGDITLRLFPDKAPKAVENFTGHANSGYYEGVIFHRVIRRFTGDPLGDGTGGDSIFGHDFEDEFHPDLSHDKPYTLSMANAGPGTNASQFFITTVPTPWLDNKHTATGGMDVIHKIEELRVDRKDKPEEPPQITTKAHQQAHAGRKAEKKAKKMEGKDGREKSVNHKAFISSSINTQNRNIMRNAEKNQKRLHVPLIDRTPGIDQAPPVLVAVAGPPGVGKSTLMKSLIRRYSKHTINDIKGPVTVVAGKSRRITFVECPNDISSMIDIGKVADLVLMLIDCTSGFEMETMEMFSIMRQHGFPKIMGILSHVDLIKKQAHLRAQKKRLKHRFWTETYAGARLFQLSGVINGRYPNNEVLNLTRFISVMKFRPLVWRNTHSYMISDRLEDLTEREAVRQNPSMDRNVTLYGYVRGVPLKPSTTIHIPGAGDMNIKSLQALDDPCPPPTKDSEKKRRLADKQRLIHAPMSDLGGVRYDKDAIWVRVNGNFDKNSSESKGEGEQMVIDLQDAPTTLEESIKKSQIRLLGGSSKAIEHNKDESDDEHGEELDSNAEDDDEELSEMEDEEEGDDKGRTSMRKGRFYEGGGEDNIQEDIAFDDSDSEADLEEGQGHFEQDDDGELNLEDNDIEDDDGEEDVPRWKQKMGEHASLVARQAHKKSDLMSLIYNSDLTPEQIVYGEDVEEEEQEDDNEDDFFQVKKTPKKSQYDGQADVNRAPISQDIVDKWTDEDALDSIRGLFITGADQEEGGDGEDNDEGFEDLEAGEDGEAEQEEEKEDTPETREEKRLKAIAEKKEKLKKKFDEQYDDDEEGDKMDYYDERKQQMAKQLEDNDAEFANDDPETRQQVEGFRAGTYVRLELDGVPCEMVNNFNPNVPVIVGGLLPIEMQFGYAQSRLIKHRWHGKILKTNDPLIFSLGWRRFQSIPIYSLEDRSIRNRMLKYTPEHAHCLATFYGPLATPNTPYCAFNTLSNDTPAFRISATGLILDNDKSTEIVKKLKLTGTAMKVHHNTAFIKDMFNSALEVAKFEGAHLRTVSGIRGQIKKAIHKPEGAFRATFEDKLKMSDIIFLRAWYGIQPRKFYNPVTSLLDGDWQGMKLTGAIRKERHIKTPLDINSAYRPVVRHNKKFNPLKIPKHLQADLPFASKPKLTKPQKRETYMQKRAVVMEPEQKRAIALIQQMRAIDKDKGAKRSAKKDEKREERQKNLNKIEERRQEHRKEERKEAMKKLGIKRAVAENGGGSKKRQRK</sequence>
<dbReference type="InterPro" id="IPR001680">
    <property type="entry name" value="WD40_rpt"/>
</dbReference>
<dbReference type="InterPro" id="IPR039761">
    <property type="entry name" value="Bms1/Tsr1"/>
</dbReference>
<dbReference type="FunFam" id="2.130.10.10:FF:000450">
    <property type="entry name" value="Peptidylprolyl isomerase domain and WD-repeat protein 1"/>
    <property type="match status" value="1"/>
</dbReference>
<keyword evidence="14" id="KW-0413">Isomerase</keyword>
<dbReference type="InterPro" id="IPR002130">
    <property type="entry name" value="Cyclophilin-type_PPIase_dom"/>
</dbReference>
<dbReference type="InterPro" id="IPR027417">
    <property type="entry name" value="P-loop_NTPase"/>
</dbReference>
<dbReference type="SMART" id="SM01362">
    <property type="entry name" value="DUF663"/>
    <property type="match status" value="1"/>
</dbReference>
<proteinExistence type="inferred from homology"/>
<feature type="region of interest" description="Disordered" evidence="19">
    <location>
        <begin position="587"/>
        <end position="626"/>
    </location>
</feature>
<dbReference type="PROSITE" id="PS50072">
    <property type="entry name" value="CSA_PPIASE_2"/>
    <property type="match status" value="1"/>
</dbReference>
<dbReference type="EC" id="5.2.1.8" evidence="4"/>
<dbReference type="GO" id="GO:0005524">
    <property type="term" value="F:ATP binding"/>
    <property type="evidence" value="ECO:0007669"/>
    <property type="project" value="UniProtKB-KW"/>
</dbReference>
<dbReference type="InterPro" id="IPR015943">
    <property type="entry name" value="WD40/YVTN_repeat-like_dom_sf"/>
</dbReference>
<feature type="compositionally biased region" description="Acidic residues" evidence="19">
    <location>
        <begin position="1141"/>
        <end position="1156"/>
    </location>
</feature>
<feature type="compositionally biased region" description="Acidic residues" evidence="19">
    <location>
        <begin position="1077"/>
        <end position="1097"/>
    </location>
</feature>
<evidence type="ECO:0000313" key="22">
    <source>
        <dbReference type="EMBL" id="TIA89252.1"/>
    </source>
</evidence>
<dbReference type="InterPro" id="IPR007034">
    <property type="entry name" value="BMS1_TSR1_C"/>
</dbReference>
<comment type="subcellular location">
    <subcellularLocation>
        <location evidence="2">Nucleus</location>
        <location evidence="2">Nucleolus</location>
    </subcellularLocation>
</comment>
<dbReference type="GO" id="GO:0005525">
    <property type="term" value="F:GTP binding"/>
    <property type="evidence" value="ECO:0007669"/>
    <property type="project" value="UniProtKB-KW"/>
</dbReference>
<dbReference type="SUPFAM" id="SSF50891">
    <property type="entry name" value="Cyclophilin-like"/>
    <property type="match status" value="1"/>
</dbReference>
<dbReference type="GO" id="GO:0034511">
    <property type="term" value="F:U3 snoRNA binding"/>
    <property type="evidence" value="ECO:0007669"/>
    <property type="project" value="TreeGrafter"/>
</dbReference>
<feature type="region of interest" description="Disordered" evidence="19">
    <location>
        <begin position="1638"/>
        <end position="1705"/>
    </location>
</feature>
<organism evidence="22 23">
    <name type="scientific">Wallemia hederae</name>
    <dbReference type="NCBI Taxonomy" id="1540922"/>
    <lineage>
        <taxon>Eukaryota</taxon>
        <taxon>Fungi</taxon>
        <taxon>Dikarya</taxon>
        <taxon>Basidiomycota</taxon>
        <taxon>Wallemiomycotina</taxon>
        <taxon>Wallemiomycetes</taxon>
        <taxon>Wallemiales</taxon>
        <taxon>Wallemiaceae</taxon>
        <taxon>Wallemia</taxon>
    </lineage>
</organism>
<dbReference type="SMART" id="SM00785">
    <property type="entry name" value="AARP2CN"/>
    <property type="match status" value="1"/>
</dbReference>
<dbReference type="GO" id="GO:0032040">
    <property type="term" value="C:small-subunit processome"/>
    <property type="evidence" value="ECO:0007669"/>
    <property type="project" value="UniProtKB-ARBA"/>
</dbReference>
<dbReference type="Gene3D" id="2.40.100.10">
    <property type="entry name" value="Cyclophilin-like"/>
    <property type="match status" value="1"/>
</dbReference>
<evidence type="ECO:0000256" key="4">
    <source>
        <dbReference type="ARBA" id="ARBA00013194"/>
    </source>
</evidence>
<evidence type="ECO:0000256" key="5">
    <source>
        <dbReference type="ARBA" id="ARBA00022517"/>
    </source>
</evidence>
<dbReference type="FunFam" id="3.40.50.300:FF:000105">
    <property type="entry name" value="BMS1 ribosome biogenesis factor"/>
    <property type="match status" value="1"/>
</dbReference>
<feature type="compositionally biased region" description="Basic residues" evidence="19">
    <location>
        <begin position="607"/>
        <end position="616"/>
    </location>
</feature>
<dbReference type="SUPFAM" id="SSF52540">
    <property type="entry name" value="P-loop containing nucleoside triphosphate hydrolases"/>
    <property type="match status" value="1"/>
</dbReference>
<evidence type="ECO:0000259" key="21">
    <source>
        <dbReference type="PROSITE" id="PS51714"/>
    </source>
</evidence>
<dbReference type="Pfam" id="PF08142">
    <property type="entry name" value="AARP2CN"/>
    <property type="match status" value="1"/>
</dbReference>
<dbReference type="PRINTS" id="PR00153">
    <property type="entry name" value="CSAPPISMRASE"/>
</dbReference>
<evidence type="ECO:0000256" key="19">
    <source>
        <dbReference type="SAM" id="MobiDB-lite"/>
    </source>
</evidence>
<dbReference type="Pfam" id="PF00009">
    <property type="entry name" value="GTP_EFTU"/>
    <property type="match status" value="1"/>
</dbReference>
<keyword evidence="5" id="KW-0690">Ribosome biogenesis</keyword>
<evidence type="ECO:0000256" key="13">
    <source>
        <dbReference type="ARBA" id="ARBA00023134"/>
    </source>
</evidence>
<feature type="domain" description="PPIase cyclophilin-type" evidence="20">
    <location>
        <begin position="455"/>
        <end position="602"/>
    </location>
</feature>
<evidence type="ECO:0000256" key="14">
    <source>
        <dbReference type="ARBA" id="ARBA00023235"/>
    </source>
</evidence>
<keyword evidence="12" id="KW-0697">Rotamase</keyword>
<dbReference type="GO" id="GO:0003924">
    <property type="term" value="F:GTPase activity"/>
    <property type="evidence" value="ECO:0007669"/>
    <property type="project" value="InterPro"/>
</dbReference>
<dbReference type="OrthoDB" id="10260897at2759"/>
<evidence type="ECO:0000256" key="17">
    <source>
        <dbReference type="ARBA" id="ARBA00061391"/>
    </source>
</evidence>
<feature type="compositionally biased region" description="Basic and acidic residues" evidence="19">
    <location>
        <begin position="617"/>
        <end position="626"/>
    </location>
</feature>
<feature type="region of interest" description="Disordered" evidence="19">
    <location>
        <begin position="1139"/>
        <end position="1177"/>
    </location>
</feature>
<dbReference type="Pfam" id="PF00400">
    <property type="entry name" value="WD40"/>
    <property type="match status" value="1"/>
</dbReference>
<feature type="compositionally biased region" description="Acidic residues" evidence="19">
    <location>
        <begin position="1002"/>
        <end position="1032"/>
    </location>
</feature>
<dbReference type="PANTHER" id="PTHR12858">
    <property type="entry name" value="RIBOSOME BIOGENESIS PROTEIN"/>
    <property type="match status" value="1"/>
</dbReference>
<feature type="region of interest" description="Disordered" evidence="19">
    <location>
        <begin position="992"/>
        <end position="1098"/>
    </location>
</feature>
<feature type="domain" description="Bms1-type G" evidence="21">
    <location>
        <begin position="670"/>
        <end position="835"/>
    </location>
</feature>
<dbReference type="InterPro" id="IPR030387">
    <property type="entry name" value="G_Bms1/Tsr1_dom"/>
</dbReference>
<feature type="region of interest" description="Disordered" evidence="19">
    <location>
        <begin position="1"/>
        <end position="21"/>
    </location>
</feature>
<feature type="compositionally biased region" description="Basic and acidic residues" evidence="19">
    <location>
        <begin position="1640"/>
        <end position="1684"/>
    </location>
</feature>
<feature type="compositionally biased region" description="Acidic residues" evidence="19">
    <location>
        <begin position="1205"/>
        <end position="1238"/>
    </location>
</feature>
<feature type="region of interest" description="Disordered" evidence="19">
    <location>
        <begin position="903"/>
        <end position="924"/>
    </location>
</feature>
<name>A0A4T0FLE4_9BASI</name>
<evidence type="ECO:0000256" key="6">
    <source>
        <dbReference type="ARBA" id="ARBA00022553"/>
    </source>
</evidence>
<keyword evidence="7 18" id="KW-0853">WD repeat</keyword>
<dbReference type="InterPro" id="IPR029000">
    <property type="entry name" value="Cyclophilin-like_dom_sf"/>
</dbReference>
<dbReference type="InterPro" id="IPR037875">
    <property type="entry name" value="Bms1_N"/>
</dbReference>
<dbReference type="Gene3D" id="2.130.10.10">
    <property type="entry name" value="YVTN repeat-like/Quinoprotein amine dehydrogenase"/>
    <property type="match status" value="1"/>
</dbReference>
<dbReference type="GO" id="GO:0030686">
    <property type="term" value="C:90S preribosome"/>
    <property type="evidence" value="ECO:0007669"/>
    <property type="project" value="TreeGrafter"/>
</dbReference>
<keyword evidence="13" id="KW-0342">GTP-binding</keyword>
<evidence type="ECO:0000256" key="3">
    <source>
        <dbReference type="ARBA" id="ARBA00007365"/>
    </source>
</evidence>
<feature type="compositionally biased region" description="Acidic residues" evidence="19">
    <location>
        <begin position="1048"/>
        <end position="1070"/>
    </location>
</feature>
<comment type="catalytic activity">
    <reaction evidence="1">
        <text>[protein]-peptidylproline (omega=180) = [protein]-peptidylproline (omega=0)</text>
        <dbReference type="Rhea" id="RHEA:16237"/>
        <dbReference type="Rhea" id="RHEA-COMP:10747"/>
        <dbReference type="Rhea" id="RHEA-COMP:10748"/>
        <dbReference type="ChEBI" id="CHEBI:83833"/>
        <dbReference type="ChEBI" id="CHEBI:83834"/>
        <dbReference type="EC" id="5.2.1.8"/>
    </reaction>
</comment>
<keyword evidence="10" id="KW-0378">Hydrolase</keyword>
<evidence type="ECO:0000256" key="2">
    <source>
        <dbReference type="ARBA" id="ARBA00004604"/>
    </source>
</evidence>
<dbReference type="GO" id="GO:0005654">
    <property type="term" value="C:nucleoplasm"/>
    <property type="evidence" value="ECO:0007669"/>
    <property type="project" value="UniProtKB-ARBA"/>
</dbReference>
<feature type="region of interest" description="Disordered" evidence="19">
    <location>
        <begin position="1198"/>
        <end position="1246"/>
    </location>
</feature>
<dbReference type="InterPro" id="IPR000795">
    <property type="entry name" value="T_Tr_GTP-bd_dom"/>
</dbReference>
<comment type="similarity">
    <text evidence="17">Belongs to the TRAFAC class translation factor GTPase superfamily. Bms1-like GTPase family. BMS1 subfamily.</text>
</comment>
<dbReference type="CDD" id="cd01882">
    <property type="entry name" value="BMS1"/>
    <property type="match status" value="1"/>
</dbReference>
<evidence type="ECO:0000256" key="7">
    <source>
        <dbReference type="ARBA" id="ARBA00022574"/>
    </source>
</evidence>